<dbReference type="PANTHER" id="PTHR33434:SF3">
    <property type="entry name" value="DEGV DOMAIN-CONTAINING PROTEIN YITS"/>
    <property type="match status" value="1"/>
</dbReference>
<dbReference type="Gene3D" id="2.20.28.50">
    <property type="entry name" value="degv family protein"/>
    <property type="match status" value="1"/>
</dbReference>
<evidence type="ECO:0000256" key="1">
    <source>
        <dbReference type="ARBA" id="ARBA00003238"/>
    </source>
</evidence>
<dbReference type="PROSITE" id="PS51482">
    <property type="entry name" value="DEGV"/>
    <property type="match status" value="1"/>
</dbReference>
<dbReference type="EMBL" id="QWKH01000122">
    <property type="protein sequence ID" value="NBI35444.1"/>
    <property type="molecule type" value="Genomic_DNA"/>
</dbReference>
<dbReference type="GO" id="GO:0008289">
    <property type="term" value="F:lipid binding"/>
    <property type="evidence" value="ECO:0007669"/>
    <property type="project" value="UniProtKB-KW"/>
</dbReference>
<dbReference type="Pfam" id="PF02645">
    <property type="entry name" value="DegV"/>
    <property type="match status" value="1"/>
</dbReference>
<evidence type="ECO:0000256" key="2">
    <source>
        <dbReference type="ARBA" id="ARBA00023121"/>
    </source>
</evidence>
<proteinExistence type="predicted"/>
<dbReference type="InterPro" id="IPR003797">
    <property type="entry name" value="DegV"/>
</dbReference>
<comment type="function">
    <text evidence="1">May bind long-chain fatty acids, such as palmitate, and may play a role in lipid transport or fatty acid metabolism.</text>
</comment>
<dbReference type="InterPro" id="IPR050270">
    <property type="entry name" value="DegV_domain_contain"/>
</dbReference>
<dbReference type="PANTHER" id="PTHR33434">
    <property type="entry name" value="DEGV DOMAIN-CONTAINING PROTEIN DR_1986-RELATED"/>
    <property type="match status" value="1"/>
</dbReference>
<dbReference type="AlphaFoldDB" id="A0A7C9NBY5"/>
<keyword evidence="2" id="KW-0446">Lipid-binding</keyword>
<protein>
    <submittedName>
        <fullName evidence="3">DegV family protein</fullName>
    </submittedName>
</protein>
<reference evidence="3" key="1">
    <citation type="submission" date="2018-08" db="EMBL/GenBank/DDBJ databases">
        <title>Murine metabolic-syndrome-specific gut microbial biobank.</title>
        <authorList>
            <person name="Liu C."/>
        </authorList>
    </citation>
    <scope>NUCLEOTIDE SEQUENCE [LARGE SCALE GENOMIC DNA]</scope>
    <source>
        <strain evidence="3">Z82</strain>
    </source>
</reference>
<organism evidence="3">
    <name type="scientific">Muribaculaceae bacterium Z82</name>
    <dbReference type="NCBI Taxonomy" id="2304548"/>
    <lineage>
        <taxon>Bacteria</taxon>
        <taxon>Pseudomonadati</taxon>
        <taxon>Bacteroidota</taxon>
        <taxon>Bacteroidia</taxon>
        <taxon>Bacteroidales</taxon>
        <taxon>Muribaculaceae</taxon>
    </lineage>
</organism>
<name>A0A7C9NBY5_9BACT</name>
<dbReference type="SUPFAM" id="SSF82549">
    <property type="entry name" value="DAK1/DegV-like"/>
    <property type="match status" value="1"/>
</dbReference>
<comment type="caution">
    <text evidence="3">The sequence shown here is derived from an EMBL/GenBank/DDBJ whole genome shotgun (WGS) entry which is preliminary data.</text>
</comment>
<dbReference type="Gene3D" id="3.40.50.10440">
    <property type="entry name" value="Dihydroxyacetone kinase, domain 1"/>
    <property type="match status" value="1"/>
</dbReference>
<gene>
    <name evidence="3" type="ORF">D1639_10490</name>
</gene>
<dbReference type="Gene3D" id="3.30.1180.10">
    <property type="match status" value="1"/>
</dbReference>
<dbReference type="NCBIfam" id="TIGR00762">
    <property type="entry name" value="DegV"/>
    <property type="match status" value="1"/>
</dbReference>
<accession>A0A7C9NBY5</accession>
<sequence length="311" mass="34193">MQSKPQCNLIIDSCCDLPFAVVNREGVTILPYPYIGDDGEHKDDMYHSITPHDFYQSMRDGNCPSTTQVTLEDCQRALVQAAQSGVPTVFLSFSSGLSGSFDLACVVLDQVRQDYPEAEIYAVDTKLASVAEGLLVYEALRQRENGLTARELAQWAEEARNFVNEIFMVEDLTTLHRGGRIPASVAFAGGKLDVKPLLNISSDGKLSLIGVARGRKKGLKQMVEYYQKRAGEASPEQCVVIGGADCPKDAERLVDMMKKAEGDRLFLECNIGPVIGSHVGPGMIALVFWGTDKREELSVADRIARKIKSER</sequence>
<evidence type="ECO:0000313" key="3">
    <source>
        <dbReference type="EMBL" id="NBI35444.1"/>
    </source>
</evidence>
<dbReference type="InterPro" id="IPR043168">
    <property type="entry name" value="DegV_C"/>
</dbReference>